<dbReference type="Gene3D" id="3.30.70.3290">
    <property type="match status" value="1"/>
</dbReference>
<feature type="domain" description="Carrier" evidence="7">
    <location>
        <begin position="1521"/>
        <end position="1596"/>
    </location>
</feature>
<feature type="active site" description="Proton donor; for dehydratase activity" evidence="5">
    <location>
        <position position="634"/>
    </location>
</feature>
<evidence type="ECO:0000256" key="6">
    <source>
        <dbReference type="SAM" id="MobiDB-lite"/>
    </source>
</evidence>
<dbReference type="PROSITE" id="PS50075">
    <property type="entry name" value="CARRIER"/>
    <property type="match status" value="1"/>
</dbReference>
<evidence type="ECO:0000256" key="3">
    <source>
        <dbReference type="ARBA" id="ARBA00022679"/>
    </source>
</evidence>
<evidence type="ECO:0000256" key="2">
    <source>
        <dbReference type="ARBA" id="ARBA00022553"/>
    </source>
</evidence>
<dbReference type="RefSeq" id="WP_380763139.1">
    <property type="nucleotide sequence ID" value="NZ_JBHSRF010000118.1"/>
</dbReference>
<dbReference type="Pfam" id="PF21089">
    <property type="entry name" value="PKS_DH_N"/>
    <property type="match status" value="1"/>
</dbReference>
<evidence type="ECO:0000313" key="9">
    <source>
        <dbReference type="EMBL" id="MFC6087157.1"/>
    </source>
</evidence>
<dbReference type="Gene3D" id="1.10.1200.10">
    <property type="entry name" value="ACP-like"/>
    <property type="match status" value="1"/>
</dbReference>
<keyword evidence="1" id="KW-0596">Phosphopantetheine</keyword>
<comment type="caution">
    <text evidence="9">The sequence shown here is derived from an EMBL/GenBank/DDBJ whole genome shotgun (WGS) entry which is preliminary data.</text>
</comment>
<dbReference type="SMART" id="SM01294">
    <property type="entry name" value="PKS_PP_betabranch"/>
    <property type="match status" value="1"/>
</dbReference>
<evidence type="ECO:0000313" key="10">
    <source>
        <dbReference type="Proteomes" id="UP001596137"/>
    </source>
</evidence>
<dbReference type="Pfam" id="PF08659">
    <property type="entry name" value="KR"/>
    <property type="match status" value="1"/>
</dbReference>
<dbReference type="InterPro" id="IPR036736">
    <property type="entry name" value="ACP-like_sf"/>
</dbReference>
<keyword evidence="2" id="KW-0597">Phosphoprotein</keyword>
<name>A0ABW1NXF5_9ACTN</name>
<feature type="domain" description="PKS/mFAS DH" evidence="8">
    <location>
        <begin position="441"/>
        <end position="712"/>
    </location>
</feature>
<keyword evidence="10" id="KW-1185">Reference proteome</keyword>
<dbReference type="InterPro" id="IPR049551">
    <property type="entry name" value="PKS_DH_C"/>
</dbReference>
<dbReference type="SUPFAM" id="SSF47336">
    <property type="entry name" value="ACP-like"/>
    <property type="match status" value="1"/>
</dbReference>
<evidence type="ECO:0000256" key="1">
    <source>
        <dbReference type="ARBA" id="ARBA00022450"/>
    </source>
</evidence>
<keyword evidence="3" id="KW-0808">Transferase</keyword>
<dbReference type="InterPro" id="IPR013154">
    <property type="entry name" value="ADH-like_N"/>
</dbReference>
<dbReference type="Pfam" id="PF08240">
    <property type="entry name" value="ADH_N"/>
    <property type="match status" value="1"/>
</dbReference>
<dbReference type="Gene3D" id="3.40.50.720">
    <property type="entry name" value="NAD(P)-binding Rossmann-like Domain"/>
    <property type="match status" value="1"/>
</dbReference>
<keyword evidence="4" id="KW-0012">Acyltransferase</keyword>
<dbReference type="InterPro" id="IPR055123">
    <property type="entry name" value="SpnB-like_Rossmann"/>
</dbReference>
<dbReference type="Gene3D" id="3.40.366.10">
    <property type="entry name" value="Malonyl-Coenzyme A Acyl Carrier Protein, domain 2"/>
    <property type="match status" value="1"/>
</dbReference>
<organism evidence="9 10">
    <name type="scientific">Sphaerisporangium aureirubrum</name>
    <dbReference type="NCBI Taxonomy" id="1544736"/>
    <lineage>
        <taxon>Bacteria</taxon>
        <taxon>Bacillati</taxon>
        <taxon>Actinomycetota</taxon>
        <taxon>Actinomycetes</taxon>
        <taxon>Streptosporangiales</taxon>
        <taxon>Streptosporangiaceae</taxon>
        <taxon>Sphaerisporangium</taxon>
    </lineage>
</organism>
<dbReference type="InterPro" id="IPR050091">
    <property type="entry name" value="PKS_NRPS_Biosynth_Enz"/>
</dbReference>
<dbReference type="SMART" id="SM00827">
    <property type="entry name" value="PKS_AT"/>
    <property type="match status" value="1"/>
</dbReference>
<feature type="compositionally biased region" description="Pro residues" evidence="6">
    <location>
        <begin position="562"/>
        <end position="576"/>
    </location>
</feature>
<dbReference type="Pfam" id="PF00550">
    <property type="entry name" value="PP-binding"/>
    <property type="match status" value="1"/>
</dbReference>
<dbReference type="Gene3D" id="3.40.50.11460">
    <property type="match status" value="1"/>
</dbReference>
<dbReference type="SUPFAM" id="SSF50129">
    <property type="entry name" value="GroES-like"/>
    <property type="match status" value="1"/>
</dbReference>
<dbReference type="SMART" id="SM00829">
    <property type="entry name" value="PKS_ER"/>
    <property type="match status" value="1"/>
</dbReference>
<dbReference type="InterPro" id="IPR009081">
    <property type="entry name" value="PP-bd_ACP"/>
</dbReference>
<gene>
    <name evidence="9" type="ORF">ACFP1K_38745</name>
</gene>
<evidence type="ECO:0000256" key="4">
    <source>
        <dbReference type="ARBA" id="ARBA00023315"/>
    </source>
</evidence>
<dbReference type="SMART" id="SM00826">
    <property type="entry name" value="PKS_DH"/>
    <property type="match status" value="1"/>
</dbReference>
<feature type="region of interest" description="N-terminal hotdog fold" evidence="5">
    <location>
        <begin position="441"/>
        <end position="563"/>
    </location>
</feature>
<dbReference type="Pfam" id="PF22953">
    <property type="entry name" value="SpnB_Rossmann"/>
    <property type="match status" value="1"/>
</dbReference>
<dbReference type="Pfam" id="PF13602">
    <property type="entry name" value="ADH_zinc_N_2"/>
    <property type="match status" value="1"/>
</dbReference>
<dbReference type="Proteomes" id="UP001596137">
    <property type="component" value="Unassembled WGS sequence"/>
</dbReference>
<dbReference type="EMBL" id="JBHSRF010000118">
    <property type="protein sequence ID" value="MFC6087157.1"/>
    <property type="molecule type" value="Genomic_DNA"/>
</dbReference>
<dbReference type="Pfam" id="PF22621">
    <property type="entry name" value="CurL-like_PKS_C"/>
    <property type="match status" value="1"/>
</dbReference>
<dbReference type="Gene3D" id="3.10.129.110">
    <property type="entry name" value="Polyketide synthase dehydratase"/>
    <property type="match status" value="1"/>
</dbReference>
<dbReference type="PANTHER" id="PTHR43775">
    <property type="entry name" value="FATTY ACID SYNTHASE"/>
    <property type="match status" value="1"/>
</dbReference>
<dbReference type="Pfam" id="PF14765">
    <property type="entry name" value="PS-DH"/>
    <property type="match status" value="1"/>
</dbReference>
<feature type="region of interest" description="C-terminal hotdog fold" evidence="5">
    <location>
        <begin position="576"/>
        <end position="712"/>
    </location>
</feature>
<dbReference type="SMART" id="SM00823">
    <property type="entry name" value="PKS_PP"/>
    <property type="match status" value="1"/>
</dbReference>
<dbReference type="SMART" id="SM00822">
    <property type="entry name" value="PKS_KR"/>
    <property type="match status" value="1"/>
</dbReference>
<accession>A0ABW1NXF5</accession>
<feature type="compositionally biased region" description="Low complexity" evidence="6">
    <location>
        <begin position="1485"/>
        <end position="1508"/>
    </location>
</feature>
<dbReference type="InterPro" id="IPR020807">
    <property type="entry name" value="PKS_DH"/>
</dbReference>
<dbReference type="InterPro" id="IPR014043">
    <property type="entry name" value="Acyl_transferase_dom"/>
</dbReference>
<dbReference type="InterPro" id="IPR020806">
    <property type="entry name" value="PKS_PP-bd"/>
</dbReference>
<dbReference type="Pfam" id="PF00698">
    <property type="entry name" value="Acyl_transf_1"/>
    <property type="match status" value="1"/>
</dbReference>
<dbReference type="InterPro" id="IPR036291">
    <property type="entry name" value="NAD(P)-bd_dom_sf"/>
</dbReference>
<dbReference type="Gene3D" id="3.90.180.10">
    <property type="entry name" value="Medium-chain alcohol dehydrogenases, catalytic domain"/>
    <property type="match status" value="1"/>
</dbReference>
<feature type="region of interest" description="Disordered" evidence="6">
    <location>
        <begin position="556"/>
        <end position="578"/>
    </location>
</feature>
<dbReference type="InterPro" id="IPR016036">
    <property type="entry name" value="Malonyl_transacylase_ACP-bd"/>
</dbReference>
<dbReference type="CDD" id="cd05195">
    <property type="entry name" value="enoyl_red"/>
    <property type="match status" value="1"/>
</dbReference>
<dbReference type="InterPro" id="IPR049552">
    <property type="entry name" value="PKS_DH_N"/>
</dbReference>
<dbReference type="PANTHER" id="PTHR43775:SF51">
    <property type="entry name" value="INACTIVE PHENOLPHTHIOCEROL SYNTHESIS POLYKETIDE SYNTHASE TYPE I PKS1-RELATED"/>
    <property type="match status" value="1"/>
</dbReference>
<evidence type="ECO:0000259" key="7">
    <source>
        <dbReference type="PROSITE" id="PS50075"/>
    </source>
</evidence>
<dbReference type="InterPro" id="IPR049900">
    <property type="entry name" value="PKS_mFAS_DH"/>
</dbReference>
<dbReference type="PROSITE" id="PS52019">
    <property type="entry name" value="PKS_MFAS_DH"/>
    <property type="match status" value="1"/>
</dbReference>
<dbReference type="SUPFAM" id="SSF51735">
    <property type="entry name" value="NAD(P)-binding Rossmann-fold domains"/>
    <property type="match status" value="3"/>
</dbReference>
<dbReference type="InterPro" id="IPR057326">
    <property type="entry name" value="KR_dom"/>
</dbReference>
<proteinExistence type="predicted"/>
<dbReference type="SUPFAM" id="SSF52151">
    <property type="entry name" value="FabD/lysophospholipase-like"/>
    <property type="match status" value="1"/>
</dbReference>
<dbReference type="InterPro" id="IPR042104">
    <property type="entry name" value="PKS_dehydratase_sf"/>
</dbReference>
<dbReference type="CDD" id="cd08956">
    <property type="entry name" value="KR_3_FAS_SDR_x"/>
    <property type="match status" value="1"/>
</dbReference>
<dbReference type="InterPro" id="IPR016035">
    <property type="entry name" value="Acyl_Trfase/lysoPLipase"/>
</dbReference>
<reference evidence="10" key="1">
    <citation type="journal article" date="2019" name="Int. J. Syst. Evol. Microbiol.">
        <title>The Global Catalogue of Microorganisms (GCM) 10K type strain sequencing project: providing services to taxonomists for standard genome sequencing and annotation.</title>
        <authorList>
            <consortium name="The Broad Institute Genomics Platform"/>
            <consortium name="The Broad Institute Genome Sequencing Center for Infectious Disease"/>
            <person name="Wu L."/>
            <person name="Ma J."/>
        </authorList>
    </citation>
    <scope>NUCLEOTIDE SEQUENCE [LARGE SCALE GENOMIC DNA]</scope>
    <source>
        <strain evidence="10">JCM 30346</strain>
    </source>
</reference>
<protein>
    <submittedName>
        <fullName evidence="9">SDR family NAD(P)-dependent oxidoreductase</fullName>
    </submittedName>
</protein>
<dbReference type="InterPro" id="IPR020843">
    <property type="entry name" value="ER"/>
</dbReference>
<evidence type="ECO:0000256" key="5">
    <source>
        <dbReference type="PROSITE-ProRule" id="PRU01363"/>
    </source>
</evidence>
<dbReference type="InterPro" id="IPR013968">
    <property type="entry name" value="PKS_KR"/>
</dbReference>
<dbReference type="InterPro" id="IPR011032">
    <property type="entry name" value="GroES-like_sf"/>
</dbReference>
<dbReference type="InterPro" id="IPR001227">
    <property type="entry name" value="Ac_transferase_dom_sf"/>
</dbReference>
<feature type="region of interest" description="Disordered" evidence="6">
    <location>
        <begin position="1473"/>
        <end position="1514"/>
    </location>
</feature>
<sequence>MPWMLSAKDPQALVAQAERLGRFLDAYPDVDGGDVAYALSRRSAFEHRAVLVAGHRQALDDLVAGVPSGDVVGGIAAAPGKIAMMFTGQGSQRAGMGRELYRRFEVFAQALDEVCAQLDGYLERPLKTVMFAEAGSEAARLLDSTLYTQPALFALHVAQFRLARSFGLRPDHLIGHSIGELTAAHLAGVLPLLDACRLVAARARLMQSAAPGGAMAALQATEADVLPLLTDGVTVAAVNGPASLVVSGDRDAVQKIADQWRTTGRNATLLRVSHAFHSPHMDPILDEFRRVAETLTYSPPHTPVISNLTGEPAGEEITTPAYWTRHIRETVRFHAGIQTLAALNTTAYLELGPDATLTTFTTQSVDATAVPMSRPARPETHAVLTALATLHTTGTRVDWSPLLTPPARPADLPTYPFQRQRYWLDAPASDATGLGLLATGHPLLTTGVQIADDDSWVFTGRIGLTTHPWLAGHTIGDTVIVPATAFIDLAIATGDHAGCATVEELIVQTPLTLDPATPRTLQLTLGAEDDQGGRALSIHSRPDTTATWTQHATGTLTAAHDPAPPPDPAPWPPPGAEPQDLTGAYPLLAAGGYHYGPAFQGLRAMWRDGDHRYADIVLPDDATTGHTIHPALLDAALHPLALDAVTAADGARLLPFSFSGITLHATGATRLRAHLEPAEGTAHRLTLTDPAGAPVATVDAITLRPAAVTSGDPLYRVDWTPVTVPAAPPVTRPWAVVGPYLPPLRSTVPAHHYPDLPALQHALTTGTPPPPVIIATAFTRTAPPAANGHGPGPDVAAAARETVHRAVELLQQWLADDRMADTRLVVTTTGAAAAEPGQDVDLVNAPVWGLARTAQNENPGRITLLDLPPLPAAPPNGHAPAGVDLATISGLIEAEEPQAAIRGDRVLVPRLTATSPAGDALVVPRDGCWRLEVTAPGTVDGLTVIGHDAGSRPLEPGQIRMDVRAAGINFRDLLMTLDLYPDATVIGSEAAGVVTEVGPGVTTHRVGDKVMGLVPHSTAPAAVTDQRLVVPVPDGWSFSQAAAVPVAFATAYYALVDLAGTRPGHNVLVHAAAGAVGQAATQLAHHLGATVYATAHPSKWATLTGNQVLPAHRANSRTTEFEHHFRTVTGGAGMDTVVNSLTGEAIDASLRLLKDGGHFVEMGKIDLRPSLGDEGIAYQPFDLMDAGPDRLNRILTHLTELFAEGRLRPLPTTTLPVGHTKQALRLLQAGRHTGKFVVTVPHPDATTLITGGTGTLGALLAAHLVTEHGARRLVLTSRTGPDAPGARELRDELTALGAHVTIAACDVADPEALAALLASIPPAHPLTTVVHAAGVLADATIANLTPEQVDTVLLPKIAAAWNLHTQTADLDAFVLFSSVTGTLGTPGQGNYAAANAFLDALAQHRHAHDQVATSLGWSLWEQSSTLTGNLTGTDHTRLSRAGLVPLTTAQALAHYTATLTHTRPHLIPATIAPAHPAPPIMRDLTPAPASTPRRRATAPSAPAAATTEAWERAAGPEQQHTLILNHVRTHAASVLGHPTPDTINPNRPFKDQGFDSLTAIELRNHLNNTTGLRLPSTVVFDHPTPAALTKHLQSHLTPKEAGTDLSVLTALDDLADGLGTAPADGDTRERIALHLEGVLRRLREGRDQDPGDDGLAAELESATDDEIFALIEDELGSP</sequence>
<dbReference type="SUPFAM" id="SSF55048">
    <property type="entry name" value="Probable ACP-binding domain of malonyl-CoA ACP transacylase"/>
    <property type="match status" value="1"/>
</dbReference>
<feature type="active site" description="Proton acceptor; for dehydratase activity" evidence="5">
    <location>
        <position position="473"/>
    </location>
</feature>
<evidence type="ECO:0000259" key="8">
    <source>
        <dbReference type="PROSITE" id="PS52019"/>
    </source>
</evidence>